<feature type="transmembrane region" description="Helical" evidence="1">
    <location>
        <begin position="135"/>
        <end position="159"/>
    </location>
</feature>
<name>A0ABU9VN53_9BACI</name>
<gene>
    <name evidence="2" type="ORF">MKY91_15860</name>
</gene>
<keyword evidence="1" id="KW-1133">Transmembrane helix</keyword>
<evidence type="ECO:0000256" key="1">
    <source>
        <dbReference type="SAM" id="Phobius"/>
    </source>
</evidence>
<feature type="transmembrane region" description="Helical" evidence="1">
    <location>
        <begin position="20"/>
        <end position="39"/>
    </location>
</feature>
<dbReference type="InterPro" id="IPR025126">
    <property type="entry name" value="DUF4052"/>
</dbReference>
<evidence type="ECO:0000313" key="2">
    <source>
        <dbReference type="EMBL" id="MEN0644628.1"/>
    </source>
</evidence>
<reference evidence="2 3" key="1">
    <citation type="submission" date="2024-03" db="EMBL/GenBank/DDBJ databases">
        <title>Bacilli Hybrid Assemblies.</title>
        <authorList>
            <person name="Kovac J."/>
        </authorList>
    </citation>
    <scope>NUCLEOTIDE SEQUENCE [LARGE SCALE GENOMIC DNA]</scope>
    <source>
        <strain evidence="2 3">FSL R7-0666</strain>
    </source>
</reference>
<sequence>MNQVAAQLRIHASELVKGALIFWTILLTIIVVSYLIAFFGGVPDMFVVTNAPIIVFVAITAFRLVKEDLDYSIHLGLTRNRFALGSMVYILGISVLFNLFHQSILFIADTLQGSVLKDTLTFLSWSSILNNETSFILDFGLDLLLTVLVGFLLFFLASLLSRFGQLALYIVGLVSIVAMIVPAVNQKLFEMVMNFYHGTDLLFIWGMIGVLILLPLFSFFTLQKASA</sequence>
<organism evidence="2 3">
    <name type="scientific">Alkalicoccobacillus gibsonii</name>
    <dbReference type="NCBI Taxonomy" id="79881"/>
    <lineage>
        <taxon>Bacteria</taxon>
        <taxon>Bacillati</taxon>
        <taxon>Bacillota</taxon>
        <taxon>Bacilli</taxon>
        <taxon>Bacillales</taxon>
        <taxon>Bacillaceae</taxon>
        <taxon>Alkalicoccobacillus</taxon>
    </lineage>
</organism>
<feature type="transmembrane region" description="Helical" evidence="1">
    <location>
        <begin position="166"/>
        <end position="184"/>
    </location>
</feature>
<dbReference type="Proteomes" id="UP001418796">
    <property type="component" value="Unassembled WGS sequence"/>
</dbReference>
<feature type="transmembrane region" description="Helical" evidence="1">
    <location>
        <begin position="204"/>
        <end position="222"/>
    </location>
</feature>
<dbReference type="EMBL" id="JBCITK010000001">
    <property type="protein sequence ID" value="MEN0644628.1"/>
    <property type="molecule type" value="Genomic_DNA"/>
</dbReference>
<dbReference type="Pfam" id="PF13261">
    <property type="entry name" value="DUF4052"/>
    <property type="match status" value="1"/>
</dbReference>
<protein>
    <submittedName>
        <fullName evidence="2">DUF4052 family protein</fullName>
    </submittedName>
</protein>
<feature type="transmembrane region" description="Helical" evidence="1">
    <location>
        <begin position="86"/>
        <end position="108"/>
    </location>
</feature>
<evidence type="ECO:0000313" key="3">
    <source>
        <dbReference type="Proteomes" id="UP001418796"/>
    </source>
</evidence>
<proteinExistence type="predicted"/>
<accession>A0ABU9VN53</accession>
<comment type="caution">
    <text evidence="2">The sequence shown here is derived from an EMBL/GenBank/DDBJ whole genome shotgun (WGS) entry which is preliminary data.</text>
</comment>
<keyword evidence="1" id="KW-0472">Membrane</keyword>
<feature type="transmembrane region" description="Helical" evidence="1">
    <location>
        <begin position="45"/>
        <end position="65"/>
    </location>
</feature>
<keyword evidence="1" id="KW-0812">Transmembrane</keyword>
<dbReference type="RefSeq" id="WP_343131277.1">
    <property type="nucleotide sequence ID" value="NZ_JBCITK010000001.1"/>
</dbReference>
<keyword evidence="3" id="KW-1185">Reference proteome</keyword>